<dbReference type="InterPro" id="IPR028082">
    <property type="entry name" value="Peripla_BP_I"/>
</dbReference>
<dbReference type="InterPro" id="IPR001387">
    <property type="entry name" value="Cro/C1-type_HTH"/>
</dbReference>
<dbReference type="Proteomes" id="UP000318946">
    <property type="component" value="Chromosome"/>
</dbReference>
<dbReference type="PANTHER" id="PTHR30146:SF109">
    <property type="entry name" value="HTH-TYPE TRANSCRIPTIONAL REGULATOR GALS"/>
    <property type="match status" value="1"/>
</dbReference>
<organism evidence="1 2">
    <name type="scientific">Alistipes communis</name>
    <dbReference type="NCBI Taxonomy" id="2585118"/>
    <lineage>
        <taxon>Bacteria</taxon>
        <taxon>Pseudomonadati</taxon>
        <taxon>Bacteroidota</taxon>
        <taxon>Bacteroidia</taxon>
        <taxon>Bacteroidales</taxon>
        <taxon>Rikenellaceae</taxon>
        <taxon>Alistipes</taxon>
    </lineage>
</organism>
<proteinExistence type="predicted"/>
<name>A0A3D3YS15_9BACT</name>
<evidence type="ECO:0000313" key="1">
    <source>
        <dbReference type="EMBL" id="BBL04579.1"/>
    </source>
</evidence>
<dbReference type="RefSeq" id="WP_141412998.1">
    <property type="nucleotide sequence ID" value="NZ_AP019735.1"/>
</dbReference>
<dbReference type="EMBL" id="AP019735">
    <property type="protein sequence ID" value="BBL04579.1"/>
    <property type="molecule type" value="Genomic_DNA"/>
</dbReference>
<dbReference type="Pfam" id="PF13377">
    <property type="entry name" value="Peripla_BP_3"/>
    <property type="match status" value="1"/>
</dbReference>
<dbReference type="OrthoDB" id="9803256at2"/>
<dbReference type="PANTHER" id="PTHR30146">
    <property type="entry name" value="LACI-RELATED TRANSCRIPTIONAL REPRESSOR"/>
    <property type="match status" value="1"/>
</dbReference>
<dbReference type="PROSITE" id="PS50943">
    <property type="entry name" value="HTH_CROC1"/>
    <property type="match status" value="1"/>
</dbReference>
<dbReference type="GO" id="GO:0003700">
    <property type="term" value="F:DNA-binding transcription factor activity"/>
    <property type="evidence" value="ECO:0007669"/>
    <property type="project" value="TreeGrafter"/>
</dbReference>
<dbReference type="GO" id="GO:0000976">
    <property type="term" value="F:transcription cis-regulatory region binding"/>
    <property type="evidence" value="ECO:0007669"/>
    <property type="project" value="TreeGrafter"/>
</dbReference>
<dbReference type="Pfam" id="PF00356">
    <property type="entry name" value="LacI"/>
    <property type="match status" value="1"/>
</dbReference>
<evidence type="ECO:0000313" key="2">
    <source>
        <dbReference type="Proteomes" id="UP000318946"/>
    </source>
</evidence>
<protein>
    <submittedName>
        <fullName evidence="1">LacI family transcriptional regulator</fullName>
    </submittedName>
</protein>
<dbReference type="Gene3D" id="1.10.260.40">
    <property type="entry name" value="lambda repressor-like DNA-binding domains"/>
    <property type="match status" value="1"/>
</dbReference>
<keyword evidence="2" id="KW-1185">Reference proteome</keyword>
<dbReference type="InterPro" id="IPR000843">
    <property type="entry name" value="HTH_LacI"/>
</dbReference>
<dbReference type="PROSITE" id="PS50932">
    <property type="entry name" value="HTH_LACI_2"/>
    <property type="match status" value="1"/>
</dbReference>
<dbReference type="InterPro" id="IPR046335">
    <property type="entry name" value="LacI/GalR-like_sensor"/>
</dbReference>
<dbReference type="CDD" id="cd06267">
    <property type="entry name" value="PBP1_LacI_sugar_binding-like"/>
    <property type="match status" value="1"/>
</dbReference>
<dbReference type="GeneID" id="78342611"/>
<dbReference type="Gene3D" id="3.40.50.2300">
    <property type="match status" value="2"/>
</dbReference>
<gene>
    <name evidence="1" type="ORF">A5CBH24_18920</name>
</gene>
<dbReference type="InterPro" id="IPR010982">
    <property type="entry name" value="Lambda_DNA-bd_dom_sf"/>
</dbReference>
<accession>A0A3D3YS15</accession>
<sequence>MKRITIKELAERLGLSPSTVSRALAGDRNIRRETRERVSRLAGELGYRPNPVAVNLRSGRSNTVGVIVPEMVTPFAATVIGGIQRVLYGRGLKVIIAQSDENPQTECGNLELMERFMVDGVIACPCDATRNGEIYRRIRQRGVPLVFYDRAPLRVDASRVIVDDFATSYFLMEHLVRRGCRRIVHLGGPAHIPNARERLRGFRYALGKFGFVSDGRSVIPAGVTFDDGRAAADELLRRMPDADGLFAWTDTVAIGAMNRLRELGIRVPAQMAVAGYSGTVLSTIVNPQLTTVEQPLDEMGCRAAELILEKIADPSAPDRTVTLTACIRERASTAR</sequence>
<dbReference type="CDD" id="cd01392">
    <property type="entry name" value="HTH_LacI"/>
    <property type="match status" value="1"/>
</dbReference>
<reference evidence="2" key="1">
    <citation type="submission" date="2019-06" db="EMBL/GenBank/DDBJ databases">
        <title>Alistipes onderdonkii subsp. vulgaris subsp. nov., Alistipes dispar sp. nov. and Alistipes communis sp. nov., isolated from human faeces, and creation of Alistipes onderdonkii subsp. onderdonkii subsp. nov.</title>
        <authorList>
            <person name="Sakamoto M."/>
            <person name="Ikeyama N."/>
            <person name="Ogata Y."/>
            <person name="Suda W."/>
            <person name="Iino T."/>
            <person name="Hattori M."/>
            <person name="Ohkuma M."/>
        </authorList>
    </citation>
    <scope>NUCLEOTIDE SEQUENCE [LARGE SCALE GENOMIC DNA]</scope>
    <source>
        <strain evidence="2">5CBH24</strain>
    </source>
</reference>
<accession>A0A4Y1WWH3</accession>
<dbReference type="KEGG" id="acou:A5CBH24_18920"/>
<dbReference type="SUPFAM" id="SSF47413">
    <property type="entry name" value="lambda repressor-like DNA-binding domains"/>
    <property type="match status" value="1"/>
</dbReference>
<dbReference type="SUPFAM" id="SSF53822">
    <property type="entry name" value="Periplasmic binding protein-like I"/>
    <property type="match status" value="1"/>
</dbReference>
<dbReference type="AlphaFoldDB" id="A0A3D3YS15"/>
<dbReference type="SMART" id="SM00354">
    <property type="entry name" value="HTH_LACI"/>
    <property type="match status" value="1"/>
</dbReference>